<feature type="transmembrane region" description="Helical" evidence="6">
    <location>
        <begin position="118"/>
        <end position="135"/>
    </location>
</feature>
<dbReference type="AlphaFoldDB" id="A0A087TJM2"/>
<dbReference type="GO" id="GO:0022857">
    <property type="term" value="F:transmembrane transporter activity"/>
    <property type="evidence" value="ECO:0007669"/>
    <property type="project" value="InterPro"/>
</dbReference>
<dbReference type="SUPFAM" id="SSF103473">
    <property type="entry name" value="MFS general substrate transporter"/>
    <property type="match status" value="1"/>
</dbReference>
<keyword evidence="4 6" id="KW-0472">Membrane</keyword>
<feature type="non-terminal residue" evidence="7">
    <location>
        <position position="429"/>
    </location>
</feature>
<feature type="transmembrane region" description="Helical" evidence="6">
    <location>
        <begin position="239"/>
        <end position="257"/>
    </location>
</feature>
<keyword evidence="3 6" id="KW-1133">Transmembrane helix</keyword>
<keyword evidence="8" id="KW-1185">Reference proteome</keyword>
<dbReference type="Proteomes" id="UP000054359">
    <property type="component" value="Unassembled WGS sequence"/>
</dbReference>
<feature type="transmembrane region" description="Helical" evidence="6">
    <location>
        <begin position="7"/>
        <end position="23"/>
    </location>
</feature>
<comment type="subcellular location">
    <subcellularLocation>
        <location evidence="1">Membrane</location>
        <topology evidence="1">Multi-pass membrane protein</topology>
    </subcellularLocation>
</comment>
<dbReference type="EMBL" id="KK115515">
    <property type="protein sequence ID" value="KFM65311.1"/>
    <property type="molecule type" value="Genomic_DNA"/>
</dbReference>
<dbReference type="InterPro" id="IPR036259">
    <property type="entry name" value="MFS_trans_sf"/>
</dbReference>
<dbReference type="Pfam" id="PF00083">
    <property type="entry name" value="Sugar_tr"/>
    <property type="match status" value="1"/>
</dbReference>
<evidence type="ECO:0000256" key="4">
    <source>
        <dbReference type="ARBA" id="ARBA00023136"/>
    </source>
</evidence>
<evidence type="ECO:0000256" key="2">
    <source>
        <dbReference type="ARBA" id="ARBA00022692"/>
    </source>
</evidence>
<organism evidence="7 8">
    <name type="scientific">Stegodyphus mimosarum</name>
    <name type="common">African social velvet spider</name>
    <dbReference type="NCBI Taxonomy" id="407821"/>
    <lineage>
        <taxon>Eukaryota</taxon>
        <taxon>Metazoa</taxon>
        <taxon>Ecdysozoa</taxon>
        <taxon>Arthropoda</taxon>
        <taxon>Chelicerata</taxon>
        <taxon>Arachnida</taxon>
        <taxon>Araneae</taxon>
        <taxon>Araneomorphae</taxon>
        <taxon>Entelegynae</taxon>
        <taxon>Eresoidea</taxon>
        <taxon>Eresidae</taxon>
        <taxon>Stegodyphus</taxon>
    </lineage>
</organism>
<dbReference type="GO" id="GO:0016020">
    <property type="term" value="C:membrane"/>
    <property type="evidence" value="ECO:0007669"/>
    <property type="project" value="UniProtKB-SubCell"/>
</dbReference>
<feature type="transmembrane region" description="Helical" evidence="6">
    <location>
        <begin position="198"/>
        <end position="218"/>
    </location>
</feature>
<dbReference type="OrthoDB" id="2544694at2759"/>
<dbReference type="STRING" id="407821.A0A087TJM2"/>
<evidence type="ECO:0000313" key="7">
    <source>
        <dbReference type="EMBL" id="KFM65311.1"/>
    </source>
</evidence>
<evidence type="ECO:0000256" key="1">
    <source>
        <dbReference type="ARBA" id="ARBA00004141"/>
    </source>
</evidence>
<keyword evidence="2 6" id="KW-0812">Transmembrane</keyword>
<feature type="transmembrane region" description="Helical" evidence="6">
    <location>
        <begin position="29"/>
        <end position="47"/>
    </location>
</feature>
<proteinExistence type="predicted"/>
<accession>A0A087TJM2</accession>
<sequence>MNGITNIAWTVGLCFLPLIAYLARSWVTLGLITSSVTLVYLLYWKMLPESPRWLVSQGKYDKALVIMTEVAEKNGKPHDPKVLSQKIEKLGEKLRTDKTVQDSSPLDLLKYPQLRKKFLIITLCWIADTCAYYGLQINVYNLAGNEFVNFFFMALAEIPGYLASWYIMERLGRRWCAVGAFCLTGIVCMLPGIDMPYADIVCSVIGKFFGAAAFMVTYQQSSELYPTVVRSLGMGMSSTVASIVTILLPYVVLLAVYGKVIPFIIIGIICLAAGLAASFLPETLNENLPQTITDAENFGRKQKFFSWNRRKMSISRERSIKLKTSQRSHCENDEDTNPHSTAIVLQNADSVAIAENSDALRELENAPSDESNNLRKRKSSDDETKFPLPGSAAGDYRSSEALKQHAELEGSCLPVSNENGKDLFSRDLN</sequence>
<evidence type="ECO:0000313" key="8">
    <source>
        <dbReference type="Proteomes" id="UP000054359"/>
    </source>
</evidence>
<feature type="transmembrane region" description="Helical" evidence="6">
    <location>
        <begin position="263"/>
        <end position="280"/>
    </location>
</feature>
<feature type="transmembrane region" description="Helical" evidence="6">
    <location>
        <begin position="175"/>
        <end position="192"/>
    </location>
</feature>
<dbReference type="PANTHER" id="PTHR24064">
    <property type="entry name" value="SOLUTE CARRIER FAMILY 22 MEMBER"/>
    <property type="match status" value="1"/>
</dbReference>
<dbReference type="OMA" id="GITNIAW"/>
<evidence type="ECO:0000256" key="5">
    <source>
        <dbReference type="SAM" id="MobiDB-lite"/>
    </source>
</evidence>
<feature type="compositionally biased region" description="Basic and acidic residues" evidence="5">
    <location>
        <begin position="419"/>
        <end position="429"/>
    </location>
</feature>
<dbReference type="InterPro" id="IPR005828">
    <property type="entry name" value="MFS_sugar_transport-like"/>
</dbReference>
<evidence type="ECO:0000256" key="3">
    <source>
        <dbReference type="ARBA" id="ARBA00022989"/>
    </source>
</evidence>
<evidence type="ECO:0000256" key="6">
    <source>
        <dbReference type="SAM" id="Phobius"/>
    </source>
</evidence>
<dbReference type="Gene3D" id="1.20.1250.20">
    <property type="entry name" value="MFS general substrate transporter like domains"/>
    <property type="match status" value="1"/>
</dbReference>
<gene>
    <name evidence="7" type="ORF">X975_18070</name>
</gene>
<reference evidence="7 8" key="1">
    <citation type="submission" date="2013-11" db="EMBL/GenBank/DDBJ databases">
        <title>Genome sequencing of Stegodyphus mimosarum.</title>
        <authorList>
            <person name="Bechsgaard J."/>
        </authorList>
    </citation>
    <scope>NUCLEOTIDE SEQUENCE [LARGE SCALE GENOMIC DNA]</scope>
</reference>
<feature type="transmembrane region" description="Helical" evidence="6">
    <location>
        <begin position="147"/>
        <end position="168"/>
    </location>
</feature>
<feature type="compositionally biased region" description="Basic and acidic residues" evidence="5">
    <location>
        <begin position="397"/>
        <end position="408"/>
    </location>
</feature>
<name>A0A087TJM2_STEMI</name>
<feature type="region of interest" description="Disordered" evidence="5">
    <location>
        <begin position="362"/>
        <end position="429"/>
    </location>
</feature>
<protein>
    <submittedName>
        <fullName evidence="7">Organic cation transporter 1</fullName>
    </submittedName>
</protein>